<dbReference type="PROSITE" id="PS51900">
    <property type="entry name" value="CB"/>
    <property type="match status" value="1"/>
</dbReference>
<protein>
    <recommendedName>
        <fullName evidence="4">Core-binding (CB) domain-containing protein</fullName>
    </recommendedName>
</protein>
<dbReference type="GO" id="GO:0003677">
    <property type="term" value="F:DNA binding"/>
    <property type="evidence" value="ECO:0007669"/>
    <property type="project" value="UniProtKB-UniRule"/>
</dbReference>
<dbReference type="SUPFAM" id="SSF56349">
    <property type="entry name" value="DNA breaking-rejoining enzymes"/>
    <property type="match status" value="1"/>
</dbReference>
<accession>A0A014N5I1</accession>
<keyword evidence="1" id="KW-0229">DNA integration</keyword>
<dbReference type="EMBL" id="JFHN01000056">
    <property type="protein sequence ID" value="EXU74643.1"/>
    <property type="molecule type" value="Genomic_DNA"/>
</dbReference>
<evidence type="ECO:0000256" key="1">
    <source>
        <dbReference type="ARBA" id="ARBA00022908"/>
    </source>
</evidence>
<proteinExistence type="predicted"/>
<evidence type="ECO:0000313" key="6">
    <source>
        <dbReference type="Proteomes" id="UP000019918"/>
    </source>
</evidence>
<keyword evidence="6" id="KW-1185">Reference proteome</keyword>
<dbReference type="InterPro" id="IPR011010">
    <property type="entry name" value="DNA_brk_join_enz"/>
</dbReference>
<name>A0A014N5I1_9GAMM</name>
<evidence type="ECO:0000313" key="5">
    <source>
        <dbReference type="EMBL" id="EXU74643.1"/>
    </source>
</evidence>
<dbReference type="PATRIC" id="fig|69222.5.peg.3218"/>
<dbReference type="AlphaFoldDB" id="A0A014N5I1"/>
<dbReference type="Gene3D" id="1.10.150.130">
    <property type="match status" value="1"/>
</dbReference>
<sequence length="106" mass="12704">MINDREDESLFEGLTERFFKSADFFELSPETRKDYLKYAKKFLSVFAKMPPDSIKPEHVRKYMDKRGLKSRTQANREKAFMSRVFRWGYERGLVKENPTKVLNNLK</sequence>
<reference evidence="5 6" key="1">
    <citation type="submission" date="2014-02" db="EMBL/GenBank/DDBJ databases">
        <title>Draft genome of Erwinia mallotivora strain BT-MARDI, a papaya dieback pathogen.</title>
        <authorList>
            <person name="Redzuan R."/>
            <person name="Abu Bakar N."/>
            <person name="Badrun R."/>
            <person name="Mohd Raih M.F."/>
            <person name="Rozano L."/>
            <person name="Mat Amin N."/>
        </authorList>
    </citation>
    <scope>NUCLEOTIDE SEQUENCE [LARGE SCALE GENOMIC DNA]</scope>
    <source>
        <strain evidence="5 6">BT-MARDI</strain>
    </source>
</reference>
<evidence type="ECO:0000256" key="3">
    <source>
        <dbReference type="PROSITE-ProRule" id="PRU01248"/>
    </source>
</evidence>
<comment type="caution">
    <text evidence="5">The sequence shown here is derived from an EMBL/GenBank/DDBJ whole genome shotgun (WGS) entry which is preliminary data.</text>
</comment>
<evidence type="ECO:0000256" key="2">
    <source>
        <dbReference type="ARBA" id="ARBA00023125"/>
    </source>
</evidence>
<dbReference type="InterPro" id="IPR044068">
    <property type="entry name" value="CB"/>
</dbReference>
<dbReference type="InterPro" id="IPR010998">
    <property type="entry name" value="Integrase_recombinase_N"/>
</dbReference>
<organism evidence="5 6">
    <name type="scientific">Erwinia mallotivora</name>
    <dbReference type="NCBI Taxonomy" id="69222"/>
    <lineage>
        <taxon>Bacteria</taxon>
        <taxon>Pseudomonadati</taxon>
        <taxon>Pseudomonadota</taxon>
        <taxon>Gammaproteobacteria</taxon>
        <taxon>Enterobacterales</taxon>
        <taxon>Erwiniaceae</taxon>
        <taxon>Erwinia</taxon>
    </lineage>
</organism>
<evidence type="ECO:0000259" key="4">
    <source>
        <dbReference type="PROSITE" id="PS51900"/>
    </source>
</evidence>
<dbReference type="Pfam" id="PF22022">
    <property type="entry name" value="Phage_int_M"/>
    <property type="match status" value="1"/>
</dbReference>
<dbReference type="InterPro" id="IPR053876">
    <property type="entry name" value="Phage_int_M"/>
</dbReference>
<gene>
    <name evidence="5" type="ORF">BG55_15755</name>
</gene>
<feature type="domain" description="Core-binding (CB)" evidence="4">
    <location>
        <begin position="9"/>
        <end position="89"/>
    </location>
</feature>
<dbReference type="Proteomes" id="UP000019918">
    <property type="component" value="Unassembled WGS sequence"/>
</dbReference>
<keyword evidence="2 3" id="KW-0238">DNA-binding</keyword>
<dbReference type="GO" id="GO:0015074">
    <property type="term" value="P:DNA integration"/>
    <property type="evidence" value="ECO:0007669"/>
    <property type="project" value="UniProtKB-KW"/>
</dbReference>